<dbReference type="SUPFAM" id="SSF51905">
    <property type="entry name" value="FAD/NAD(P)-binding domain"/>
    <property type="match status" value="1"/>
</dbReference>
<dbReference type="InterPro" id="IPR050315">
    <property type="entry name" value="FAD-oxidoreductase_2"/>
</dbReference>
<feature type="domain" description="FAD-dependent oxidoreductase 2 FAD-binding" evidence="5">
    <location>
        <begin position="16"/>
        <end position="120"/>
    </location>
</feature>
<keyword evidence="2" id="KW-0285">Flavoprotein</keyword>
<organism evidence="6">
    <name type="scientific">marine sediment metagenome</name>
    <dbReference type="NCBI Taxonomy" id="412755"/>
    <lineage>
        <taxon>unclassified sequences</taxon>
        <taxon>metagenomes</taxon>
        <taxon>ecological metagenomes</taxon>
    </lineage>
</organism>
<dbReference type="InterPro" id="IPR003953">
    <property type="entry name" value="FAD-dep_OxRdtase_2_FAD-bd"/>
</dbReference>
<keyword evidence="3" id="KW-0274">FAD</keyword>
<evidence type="ECO:0000313" key="6">
    <source>
        <dbReference type="EMBL" id="GAG19722.1"/>
    </source>
</evidence>
<dbReference type="Gene3D" id="3.50.50.60">
    <property type="entry name" value="FAD/NAD(P)-binding domain"/>
    <property type="match status" value="1"/>
</dbReference>
<proteinExistence type="predicted"/>
<keyword evidence="4" id="KW-0560">Oxidoreductase</keyword>
<comment type="caution">
    <text evidence="6">The sequence shown here is derived from an EMBL/GenBank/DDBJ whole genome shotgun (WGS) entry which is preliminary data.</text>
</comment>
<evidence type="ECO:0000259" key="5">
    <source>
        <dbReference type="Pfam" id="PF00890"/>
    </source>
</evidence>
<dbReference type="GO" id="GO:0016491">
    <property type="term" value="F:oxidoreductase activity"/>
    <property type="evidence" value="ECO:0007669"/>
    <property type="project" value="UniProtKB-KW"/>
</dbReference>
<evidence type="ECO:0000256" key="3">
    <source>
        <dbReference type="ARBA" id="ARBA00022827"/>
    </source>
</evidence>
<evidence type="ECO:0000256" key="2">
    <source>
        <dbReference type="ARBA" id="ARBA00022630"/>
    </source>
</evidence>
<dbReference type="AlphaFoldDB" id="X0W8Z8"/>
<gene>
    <name evidence="6" type="ORF">S01H1_60322</name>
</gene>
<name>X0W8Z8_9ZZZZ</name>
<protein>
    <recommendedName>
        <fullName evidence="5">FAD-dependent oxidoreductase 2 FAD-binding domain-containing protein</fullName>
    </recommendedName>
</protein>
<evidence type="ECO:0000256" key="4">
    <source>
        <dbReference type="ARBA" id="ARBA00023002"/>
    </source>
</evidence>
<dbReference type="PANTHER" id="PTHR43400:SF10">
    <property type="entry name" value="3-OXOSTEROID 1-DEHYDROGENASE"/>
    <property type="match status" value="1"/>
</dbReference>
<evidence type="ECO:0000256" key="1">
    <source>
        <dbReference type="ARBA" id="ARBA00001974"/>
    </source>
</evidence>
<dbReference type="EMBL" id="BARS01039508">
    <property type="protein sequence ID" value="GAG19722.1"/>
    <property type="molecule type" value="Genomic_DNA"/>
</dbReference>
<dbReference type="InterPro" id="IPR036188">
    <property type="entry name" value="FAD/NAD-bd_sf"/>
</dbReference>
<reference evidence="6" key="1">
    <citation type="journal article" date="2014" name="Front. Microbiol.">
        <title>High frequency of phylogenetically diverse reductive dehalogenase-homologous genes in deep subseafloor sedimentary metagenomes.</title>
        <authorList>
            <person name="Kawai M."/>
            <person name="Futagami T."/>
            <person name="Toyoda A."/>
            <person name="Takaki Y."/>
            <person name="Nishi S."/>
            <person name="Hori S."/>
            <person name="Arai W."/>
            <person name="Tsubouchi T."/>
            <person name="Morono Y."/>
            <person name="Uchiyama I."/>
            <person name="Ito T."/>
            <person name="Fujiyama A."/>
            <person name="Inagaki F."/>
            <person name="Takami H."/>
        </authorList>
    </citation>
    <scope>NUCLEOTIDE SEQUENCE</scope>
    <source>
        <strain evidence="6">Expedition CK06-06</strain>
    </source>
</reference>
<comment type="cofactor">
    <cofactor evidence="1">
        <name>FAD</name>
        <dbReference type="ChEBI" id="CHEBI:57692"/>
    </cofactor>
</comment>
<feature type="non-terminal residue" evidence="6">
    <location>
        <position position="177"/>
    </location>
</feature>
<dbReference type="Pfam" id="PF00890">
    <property type="entry name" value="FAD_binding_2"/>
    <property type="match status" value="1"/>
</dbReference>
<dbReference type="PANTHER" id="PTHR43400">
    <property type="entry name" value="FUMARATE REDUCTASE"/>
    <property type="match status" value="1"/>
</dbReference>
<accession>X0W8Z8</accession>
<sequence>MSTKSQPSTRRDDDFDVIVVGFGAAGASAALEAAESGARVAILDRFHGGGATAASGAVIYAGGGTPYQGAAGYDDTPEAMHRYLKLEVGDVVSDTTLRRFCEQSTENIAWLEESGVPFEASLCPFKTSYPTDDYYLYFSGNELVHPYKEQAKPAPRGHRAKGRGISGLTLFRGLREA</sequence>